<dbReference type="InterPro" id="IPR027417">
    <property type="entry name" value="P-loop_NTPase"/>
</dbReference>
<dbReference type="GO" id="GO:0006235">
    <property type="term" value="P:dTTP biosynthetic process"/>
    <property type="evidence" value="ECO:0007669"/>
    <property type="project" value="UniProtKB-UniRule"/>
</dbReference>
<dbReference type="SUPFAM" id="SSF52540">
    <property type="entry name" value="P-loop containing nucleoside triphosphate hydrolases"/>
    <property type="match status" value="1"/>
</dbReference>
<name>A0A9X8ZKC6_9BACI</name>
<evidence type="ECO:0000256" key="9">
    <source>
        <dbReference type="ARBA" id="ARBA00048743"/>
    </source>
</evidence>
<dbReference type="GO" id="GO:0004798">
    <property type="term" value="F:dTMP kinase activity"/>
    <property type="evidence" value="ECO:0007669"/>
    <property type="project" value="UniProtKB-UniRule"/>
</dbReference>
<evidence type="ECO:0000256" key="6">
    <source>
        <dbReference type="ARBA" id="ARBA00022741"/>
    </source>
</evidence>
<dbReference type="Proteomes" id="UP000309170">
    <property type="component" value="Unassembled WGS sequence"/>
</dbReference>
<comment type="caution">
    <text evidence="13">The sequence shown here is derived from an EMBL/GenBank/DDBJ whole genome shotgun (WGS) entry which is preliminary data.</text>
</comment>
<dbReference type="GO" id="GO:0005829">
    <property type="term" value="C:cytosol"/>
    <property type="evidence" value="ECO:0007669"/>
    <property type="project" value="TreeGrafter"/>
</dbReference>
<dbReference type="OrthoDB" id="9774907at2"/>
<keyword evidence="8 11" id="KW-0067">ATP-binding</keyword>
<evidence type="ECO:0000256" key="11">
    <source>
        <dbReference type="HAMAP-Rule" id="MF_00165"/>
    </source>
</evidence>
<comment type="catalytic activity">
    <reaction evidence="9 11">
        <text>dTMP + ATP = dTDP + ADP</text>
        <dbReference type="Rhea" id="RHEA:13517"/>
        <dbReference type="ChEBI" id="CHEBI:30616"/>
        <dbReference type="ChEBI" id="CHEBI:58369"/>
        <dbReference type="ChEBI" id="CHEBI:63528"/>
        <dbReference type="ChEBI" id="CHEBI:456216"/>
        <dbReference type="EC" id="2.7.4.9"/>
    </reaction>
</comment>
<reference evidence="13 14" key="1">
    <citation type="journal article" date="2019" name="Environ. Microbiol.">
        <title>An active ?-lactamase is a part of an orchestrated cell wall stress resistance network of Bacillus subtilis and related rhizosphere species.</title>
        <authorList>
            <person name="Bucher T."/>
            <person name="Keren-Paz A."/>
            <person name="Hausser J."/>
            <person name="Olender T."/>
            <person name="Cytryn E."/>
            <person name="Kolodkin-Gal I."/>
        </authorList>
    </citation>
    <scope>NUCLEOTIDE SEQUENCE [LARGE SCALE GENOMIC DNA]</scope>
    <source>
        <strain evidence="13 14">I4</strain>
    </source>
</reference>
<dbReference type="InterPro" id="IPR039430">
    <property type="entry name" value="Thymidylate_kin-like_dom"/>
</dbReference>
<evidence type="ECO:0000259" key="12">
    <source>
        <dbReference type="Pfam" id="PF02223"/>
    </source>
</evidence>
<organism evidence="13 14">
    <name type="scientific">Peribacillus simplex</name>
    <dbReference type="NCBI Taxonomy" id="1478"/>
    <lineage>
        <taxon>Bacteria</taxon>
        <taxon>Bacillati</taxon>
        <taxon>Bacillota</taxon>
        <taxon>Bacilli</taxon>
        <taxon>Bacillales</taxon>
        <taxon>Bacillaceae</taxon>
        <taxon>Peribacillus</taxon>
    </lineage>
</organism>
<dbReference type="Gene3D" id="3.40.50.300">
    <property type="entry name" value="P-loop containing nucleotide triphosphate hydrolases"/>
    <property type="match status" value="1"/>
</dbReference>
<dbReference type="GO" id="GO:0006227">
    <property type="term" value="P:dUDP biosynthetic process"/>
    <property type="evidence" value="ECO:0007669"/>
    <property type="project" value="TreeGrafter"/>
</dbReference>
<feature type="binding site" evidence="11">
    <location>
        <begin position="11"/>
        <end position="18"/>
    </location>
    <ligand>
        <name>ATP</name>
        <dbReference type="ChEBI" id="CHEBI:30616"/>
    </ligand>
</feature>
<dbReference type="Pfam" id="PF02223">
    <property type="entry name" value="Thymidylate_kin"/>
    <property type="match status" value="1"/>
</dbReference>
<evidence type="ECO:0000256" key="2">
    <source>
        <dbReference type="ARBA" id="ARBA00012980"/>
    </source>
</evidence>
<dbReference type="InterPro" id="IPR018094">
    <property type="entry name" value="Thymidylate_kinase"/>
</dbReference>
<dbReference type="EC" id="2.7.4.9" evidence="2 11"/>
<evidence type="ECO:0000256" key="7">
    <source>
        <dbReference type="ARBA" id="ARBA00022777"/>
    </source>
</evidence>
<dbReference type="PANTHER" id="PTHR10344">
    <property type="entry name" value="THYMIDYLATE KINASE"/>
    <property type="match status" value="1"/>
</dbReference>
<keyword evidence="5 11" id="KW-0545">Nucleotide biosynthesis</keyword>
<accession>A0A9X8ZKC6</accession>
<comment type="similarity">
    <text evidence="1 11">Belongs to the thymidylate kinase family.</text>
</comment>
<dbReference type="InterPro" id="IPR018095">
    <property type="entry name" value="Thymidylate_kin_CS"/>
</dbReference>
<evidence type="ECO:0000256" key="8">
    <source>
        <dbReference type="ARBA" id="ARBA00022840"/>
    </source>
</evidence>
<dbReference type="HAMAP" id="MF_00165">
    <property type="entry name" value="Thymidylate_kinase"/>
    <property type="match status" value="1"/>
</dbReference>
<dbReference type="PROSITE" id="PS01331">
    <property type="entry name" value="THYMIDYLATE_KINASE"/>
    <property type="match status" value="1"/>
</dbReference>
<dbReference type="FunFam" id="3.40.50.300:FF:000225">
    <property type="entry name" value="Thymidylate kinase"/>
    <property type="match status" value="1"/>
</dbReference>
<dbReference type="AlphaFoldDB" id="A0A9X8ZKC6"/>
<evidence type="ECO:0000313" key="13">
    <source>
        <dbReference type="EMBL" id="TKH14183.1"/>
    </source>
</evidence>
<dbReference type="GO" id="GO:0005524">
    <property type="term" value="F:ATP binding"/>
    <property type="evidence" value="ECO:0007669"/>
    <property type="project" value="UniProtKB-UniRule"/>
</dbReference>
<dbReference type="EMBL" id="SZNT01000056">
    <property type="protein sequence ID" value="TKH14183.1"/>
    <property type="molecule type" value="Genomic_DNA"/>
</dbReference>
<evidence type="ECO:0000256" key="1">
    <source>
        <dbReference type="ARBA" id="ARBA00009776"/>
    </source>
</evidence>
<proteinExistence type="inferred from homology"/>
<dbReference type="GO" id="GO:0006233">
    <property type="term" value="P:dTDP biosynthetic process"/>
    <property type="evidence" value="ECO:0007669"/>
    <property type="project" value="InterPro"/>
</dbReference>
<dbReference type="NCBIfam" id="TIGR00041">
    <property type="entry name" value="DTMP_kinase"/>
    <property type="match status" value="1"/>
</dbReference>
<feature type="domain" description="Thymidylate kinase-like" evidence="12">
    <location>
        <begin position="10"/>
        <end position="199"/>
    </location>
</feature>
<comment type="function">
    <text evidence="10 11">Phosphorylation of dTMP to form dTDP in both de novo and salvage pathways of dTTP synthesis.</text>
</comment>
<evidence type="ECO:0000256" key="4">
    <source>
        <dbReference type="ARBA" id="ARBA00022679"/>
    </source>
</evidence>
<gene>
    <name evidence="11" type="primary">tmk</name>
    <name evidence="13" type="ORF">FC678_05245</name>
</gene>
<protein>
    <recommendedName>
        <fullName evidence="3 11">Thymidylate kinase</fullName>
        <ecNumber evidence="2 11">2.7.4.9</ecNumber>
    </recommendedName>
    <alternativeName>
        <fullName evidence="11">dTMP kinase</fullName>
    </alternativeName>
</protein>
<evidence type="ECO:0000313" key="14">
    <source>
        <dbReference type="Proteomes" id="UP000309170"/>
    </source>
</evidence>
<evidence type="ECO:0000256" key="3">
    <source>
        <dbReference type="ARBA" id="ARBA00017144"/>
    </source>
</evidence>
<keyword evidence="6 11" id="KW-0547">Nucleotide-binding</keyword>
<dbReference type="CDD" id="cd01672">
    <property type="entry name" value="TMPK"/>
    <property type="match status" value="1"/>
</dbReference>
<dbReference type="RefSeq" id="WP_137019658.1">
    <property type="nucleotide sequence ID" value="NZ_SZNS01000061.1"/>
</dbReference>
<evidence type="ECO:0000256" key="10">
    <source>
        <dbReference type="ARBA" id="ARBA00057735"/>
    </source>
</evidence>
<keyword evidence="4 11" id="KW-0808">Transferase</keyword>
<evidence type="ECO:0000256" key="5">
    <source>
        <dbReference type="ARBA" id="ARBA00022727"/>
    </source>
</evidence>
<sequence length="213" mass="24059">MKRGIFITMEGPEGAGKTTITQMLGKALQQEGYQVLLTREPGGVPISEQIREVILNKDNTAMDPRTEALLYAAARRQHLVEVVMPELERGGIVLCDRFIDSSLAYQGHARGLDIEEVYNINKFAIGDMMPDATLFFDIDPEEGLRRIQSNGEREVNRLDLEALDFHKKVCEGYQFIINRWKDRFIIVDAGRTIDEVLEETKASLLDFLAKAGN</sequence>
<dbReference type="PANTHER" id="PTHR10344:SF4">
    <property type="entry name" value="UMP-CMP KINASE 2, MITOCHONDRIAL"/>
    <property type="match status" value="1"/>
</dbReference>
<keyword evidence="7 11" id="KW-0418">Kinase</keyword>